<name>A0A382FM39_9ZZZZ</name>
<evidence type="ECO:0000313" key="3">
    <source>
        <dbReference type="EMBL" id="SVB63041.1"/>
    </source>
</evidence>
<accession>A0A382FM39</accession>
<feature type="transmembrane region" description="Helical" evidence="2">
    <location>
        <begin position="30"/>
        <end position="50"/>
    </location>
</feature>
<reference evidence="3" key="1">
    <citation type="submission" date="2018-05" db="EMBL/GenBank/DDBJ databases">
        <authorList>
            <person name="Lanie J.A."/>
            <person name="Ng W.-L."/>
            <person name="Kazmierczak K.M."/>
            <person name="Andrzejewski T.M."/>
            <person name="Davidsen T.M."/>
            <person name="Wayne K.J."/>
            <person name="Tettelin H."/>
            <person name="Glass J.I."/>
            <person name="Rusch D."/>
            <person name="Podicherti R."/>
            <person name="Tsui H.-C.T."/>
            <person name="Winkler M.E."/>
        </authorList>
    </citation>
    <scope>NUCLEOTIDE SEQUENCE</scope>
</reference>
<feature type="transmembrane region" description="Helical" evidence="2">
    <location>
        <begin position="56"/>
        <end position="74"/>
    </location>
</feature>
<gene>
    <name evidence="3" type="ORF">METZ01_LOCUS215895</name>
</gene>
<feature type="region of interest" description="Disordered" evidence="1">
    <location>
        <begin position="75"/>
        <end position="94"/>
    </location>
</feature>
<sequence>MGKGNLYRIINAIYRRREQSKGRRKKKEPIMLWDGLIKAVIVLIPTYLTAYLTDKMVYVIPMLAATSFIAVSLTSSPNTDRRVEEDGWKKDDDG</sequence>
<keyword evidence="2" id="KW-0812">Transmembrane</keyword>
<keyword evidence="2" id="KW-1133">Transmembrane helix</keyword>
<keyword evidence="2" id="KW-0472">Membrane</keyword>
<protein>
    <submittedName>
        <fullName evidence="3">Uncharacterized protein</fullName>
    </submittedName>
</protein>
<evidence type="ECO:0000256" key="2">
    <source>
        <dbReference type="SAM" id="Phobius"/>
    </source>
</evidence>
<feature type="non-terminal residue" evidence="3">
    <location>
        <position position="94"/>
    </location>
</feature>
<dbReference type="EMBL" id="UINC01050276">
    <property type="protein sequence ID" value="SVB63041.1"/>
    <property type="molecule type" value="Genomic_DNA"/>
</dbReference>
<evidence type="ECO:0000256" key="1">
    <source>
        <dbReference type="SAM" id="MobiDB-lite"/>
    </source>
</evidence>
<proteinExistence type="predicted"/>
<dbReference type="AlphaFoldDB" id="A0A382FM39"/>
<feature type="compositionally biased region" description="Basic and acidic residues" evidence="1">
    <location>
        <begin position="79"/>
        <end position="94"/>
    </location>
</feature>
<organism evidence="3">
    <name type="scientific">marine metagenome</name>
    <dbReference type="NCBI Taxonomy" id="408172"/>
    <lineage>
        <taxon>unclassified sequences</taxon>
        <taxon>metagenomes</taxon>
        <taxon>ecological metagenomes</taxon>
    </lineage>
</organism>